<proteinExistence type="predicted"/>
<gene>
    <name evidence="2" type="ORF">KP79_PYT12616</name>
</gene>
<feature type="compositionally biased region" description="Basic and acidic residues" evidence="1">
    <location>
        <begin position="72"/>
        <end position="82"/>
    </location>
</feature>
<comment type="caution">
    <text evidence="2">The sequence shown here is derived from an EMBL/GenBank/DDBJ whole genome shotgun (WGS) entry which is preliminary data.</text>
</comment>
<organism evidence="2 3">
    <name type="scientific">Mizuhopecten yessoensis</name>
    <name type="common">Japanese scallop</name>
    <name type="synonym">Patinopecten yessoensis</name>
    <dbReference type="NCBI Taxonomy" id="6573"/>
    <lineage>
        <taxon>Eukaryota</taxon>
        <taxon>Metazoa</taxon>
        <taxon>Spiralia</taxon>
        <taxon>Lophotrochozoa</taxon>
        <taxon>Mollusca</taxon>
        <taxon>Bivalvia</taxon>
        <taxon>Autobranchia</taxon>
        <taxon>Pteriomorphia</taxon>
        <taxon>Pectinida</taxon>
        <taxon>Pectinoidea</taxon>
        <taxon>Pectinidae</taxon>
        <taxon>Mizuhopecten</taxon>
    </lineage>
</organism>
<accession>A0A210Q4X2</accession>
<dbReference type="AlphaFoldDB" id="A0A210Q4X2"/>
<reference evidence="2 3" key="1">
    <citation type="journal article" date="2017" name="Nat. Ecol. Evol.">
        <title>Scallop genome provides insights into evolution of bilaterian karyotype and development.</title>
        <authorList>
            <person name="Wang S."/>
            <person name="Zhang J."/>
            <person name="Jiao W."/>
            <person name="Li J."/>
            <person name="Xun X."/>
            <person name="Sun Y."/>
            <person name="Guo X."/>
            <person name="Huan P."/>
            <person name="Dong B."/>
            <person name="Zhang L."/>
            <person name="Hu X."/>
            <person name="Sun X."/>
            <person name="Wang J."/>
            <person name="Zhao C."/>
            <person name="Wang Y."/>
            <person name="Wang D."/>
            <person name="Huang X."/>
            <person name="Wang R."/>
            <person name="Lv J."/>
            <person name="Li Y."/>
            <person name="Zhang Z."/>
            <person name="Liu B."/>
            <person name="Lu W."/>
            <person name="Hui Y."/>
            <person name="Liang J."/>
            <person name="Zhou Z."/>
            <person name="Hou R."/>
            <person name="Li X."/>
            <person name="Liu Y."/>
            <person name="Li H."/>
            <person name="Ning X."/>
            <person name="Lin Y."/>
            <person name="Zhao L."/>
            <person name="Xing Q."/>
            <person name="Dou J."/>
            <person name="Li Y."/>
            <person name="Mao J."/>
            <person name="Guo H."/>
            <person name="Dou H."/>
            <person name="Li T."/>
            <person name="Mu C."/>
            <person name="Jiang W."/>
            <person name="Fu Q."/>
            <person name="Fu X."/>
            <person name="Miao Y."/>
            <person name="Liu J."/>
            <person name="Yu Q."/>
            <person name="Li R."/>
            <person name="Liao H."/>
            <person name="Li X."/>
            <person name="Kong Y."/>
            <person name="Jiang Z."/>
            <person name="Chourrout D."/>
            <person name="Li R."/>
            <person name="Bao Z."/>
        </authorList>
    </citation>
    <scope>NUCLEOTIDE SEQUENCE [LARGE SCALE GENOMIC DNA]</scope>
    <source>
        <strain evidence="2 3">PY_sf001</strain>
    </source>
</reference>
<dbReference type="Proteomes" id="UP000242188">
    <property type="component" value="Unassembled WGS sequence"/>
</dbReference>
<evidence type="ECO:0000313" key="3">
    <source>
        <dbReference type="Proteomes" id="UP000242188"/>
    </source>
</evidence>
<protein>
    <submittedName>
        <fullName evidence="2">Uncharacterized protein</fullName>
    </submittedName>
</protein>
<dbReference type="OrthoDB" id="9972253at2759"/>
<sequence>MATGHILPGFGQPVTNLKRAKTAYPMDKTKLREYAVLNVPKPDASELGYIRENARQVWSAKPTHATSYNCHYEGRRLDEQTKSRPTSPTRKNKPHPPLVFLTNRLHYIDGMQNPDATLGKGVYRVDGVVPDNEYVRRKLIREKYIPRPHTAAINQYANDGMKDIFPATEAQAASAWLKIADDKDKFQLMNMMQDERTKAFREQNRKLQPPAPVLERSRTDMPSLHRWMKMAGVEESTDLNRVLQSIRTNPDHQLSSRVGSAAGSMKQRRNIDIDAMARIRFVPKASRGEFLMHPDWPPNIPHHHVP</sequence>
<feature type="region of interest" description="Disordered" evidence="1">
    <location>
        <begin position="69"/>
        <end position="97"/>
    </location>
</feature>
<evidence type="ECO:0000256" key="1">
    <source>
        <dbReference type="SAM" id="MobiDB-lite"/>
    </source>
</evidence>
<keyword evidence="3" id="KW-1185">Reference proteome</keyword>
<dbReference type="EMBL" id="NEDP02004995">
    <property type="protein sequence ID" value="OWF43793.1"/>
    <property type="molecule type" value="Genomic_DNA"/>
</dbReference>
<name>A0A210Q4X2_MIZYE</name>
<evidence type="ECO:0000313" key="2">
    <source>
        <dbReference type="EMBL" id="OWF43793.1"/>
    </source>
</evidence>